<name>A0A1Q4V9D5_9ACTN</name>
<dbReference type="InterPro" id="IPR041581">
    <property type="entry name" value="Glyoxalase_6"/>
</dbReference>
<dbReference type="Pfam" id="PF18029">
    <property type="entry name" value="Glyoxalase_6"/>
    <property type="match status" value="1"/>
</dbReference>
<dbReference type="InterPro" id="IPR029068">
    <property type="entry name" value="Glyas_Bleomycin-R_OHBP_Dase"/>
</dbReference>
<protein>
    <recommendedName>
        <fullName evidence="1">Glyoxalase-like domain-containing protein</fullName>
    </recommendedName>
</protein>
<keyword evidence="3" id="KW-1185">Reference proteome</keyword>
<comment type="caution">
    <text evidence="2">The sequence shown here is derived from an EMBL/GenBank/DDBJ whole genome shotgun (WGS) entry which is preliminary data.</text>
</comment>
<dbReference type="AlphaFoldDB" id="A0A1Q4V9D5"/>
<organism evidence="2 3">
    <name type="scientific">Streptomyces uncialis</name>
    <dbReference type="NCBI Taxonomy" id="1048205"/>
    <lineage>
        <taxon>Bacteria</taxon>
        <taxon>Bacillati</taxon>
        <taxon>Actinomycetota</taxon>
        <taxon>Actinomycetes</taxon>
        <taxon>Kitasatosporales</taxon>
        <taxon>Streptomycetaceae</taxon>
        <taxon>Streptomyces</taxon>
    </lineage>
</organism>
<feature type="domain" description="Glyoxalase-like" evidence="1">
    <location>
        <begin position="18"/>
        <end position="92"/>
    </location>
</feature>
<dbReference type="STRING" id="1048205.AB852_16810"/>
<reference evidence="2 3" key="1">
    <citation type="submission" date="2015-06" db="EMBL/GenBank/DDBJ databases">
        <title>Cloning and characterization of the uncialamcin biosynthetic gene cluster.</title>
        <authorList>
            <person name="Yan X."/>
            <person name="Huang T."/>
            <person name="Ge H."/>
            <person name="Shen B."/>
        </authorList>
    </citation>
    <scope>NUCLEOTIDE SEQUENCE [LARGE SCALE GENOMIC DNA]</scope>
    <source>
        <strain evidence="2 3">DCA2648</strain>
    </source>
</reference>
<gene>
    <name evidence="2" type="ORF">AB852_16810</name>
</gene>
<evidence type="ECO:0000313" key="3">
    <source>
        <dbReference type="Proteomes" id="UP000186455"/>
    </source>
</evidence>
<sequence length="104" mass="11310">MKSWYRSAFSVTENDGGAFPLGDVQLFIEEHSEVSGPNADAARVIVNLDVDDCRALEAHLLTLGVTWVRKVEQMPFGLIGTLADPDGNYVQIIQWGAEPGTHPG</sequence>
<dbReference type="Gene3D" id="3.10.180.10">
    <property type="entry name" value="2,3-Dihydroxybiphenyl 1,2-Dioxygenase, domain 1"/>
    <property type="match status" value="1"/>
</dbReference>
<dbReference type="EMBL" id="LFBV01000003">
    <property type="protein sequence ID" value="OKH94350.1"/>
    <property type="molecule type" value="Genomic_DNA"/>
</dbReference>
<proteinExistence type="predicted"/>
<dbReference type="SUPFAM" id="SSF54593">
    <property type="entry name" value="Glyoxalase/Bleomycin resistance protein/Dihydroxybiphenyl dioxygenase"/>
    <property type="match status" value="1"/>
</dbReference>
<evidence type="ECO:0000313" key="2">
    <source>
        <dbReference type="EMBL" id="OKH94350.1"/>
    </source>
</evidence>
<evidence type="ECO:0000259" key="1">
    <source>
        <dbReference type="Pfam" id="PF18029"/>
    </source>
</evidence>
<dbReference type="Proteomes" id="UP000186455">
    <property type="component" value="Unassembled WGS sequence"/>
</dbReference>
<accession>A0A1Q4V9D5</accession>